<dbReference type="PANTHER" id="PTHR13707">
    <property type="entry name" value="KETOACID-COENZYME A TRANSFERASE"/>
    <property type="match status" value="1"/>
</dbReference>
<dbReference type="Pfam" id="PF01144">
    <property type="entry name" value="CoA_trans"/>
    <property type="match status" value="1"/>
</dbReference>
<evidence type="ECO:0000256" key="1">
    <source>
        <dbReference type="ARBA" id="ARBA00022679"/>
    </source>
</evidence>
<organism evidence="2">
    <name type="scientific">hydrocarbon metagenome</name>
    <dbReference type="NCBI Taxonomy" id="938273"/>
    <lineage>
        <taxon>unclassified sequences</taxon>
        <taxon>metagenomes</taxon>
        <taxon>ecological metagenomes</taxon>
    </lineage>
</organism>
<dbReference type="InterPro" id="IPR004165">
    <property type="entry name" value="CoA_trans_fam_I"/>
</dbReference>
<dbReference type="GO" id="GO:0008260">
    <property type="term" value="F:succinyl-CoA:3-oxo-acid CoA-transferase activity"/>
    <property type="evidence" value="ECO:0007669"/>
    <property type="project" value="UniProtKB-EC"/>
</dbReference>
<dbReference type="AlphaFoldDB" id="A0A0W8FL13"/>
<comment type="caution">
    <text evidence="2">The sequence shown here is derived from an EMBL/GenBank/DDBJ whole genome shotgun (WGS) entry which is preliminary data.</text>
</comment>
<keyword evidence="1 2" id="KW-0808">Transferase</keyword>
<dbReference type="SUPFAM" id="SSF100950">
    <property type="entry name" value="NagB/RpiA/CoA transferase-like"/>
    <property type="match status" value="1"/>
</dbReference>
<evidence type="ECO:0000313" key="2">
    <source>
        <dbReference type="EMBL" id="KUG21621.1"/>
    </source>
</evidence>
<dbReference type="InterPro" id="IPR037171">
    <property type="entry name" value="NagB/RpiA_transferase-like"/>
</dbReference>
<dbReference type="Gene3D" id="3.40.1080.10">
    <property type="entry name" value="Glutaconate Coenzyme A-transferase"/>
    <property type="match status" value="1"/>
</dbReference>
<accession>A0A0W8FL13</accession>
<sequence length="174" mass="18874">MSTISLKDKNNIAKKAASIVAEGSSVILGAGIPTKCLKFLNDKDCWVIYETGIIGACPFTCGTETIIDASRKKIGLREGGSIFDSSFIFSLIRSGRIKNAILGALEVDRSGNVACHATHTRLWGYGGALDIYSYVEKKIFVLPQQRFVRTLSLPVSGKHIADIVVTENGCYEIK</sequence>
<reference evidence="2" key="1">
    <citation type="journal article" date="2015" name="Proc. Natl. Acad. Sci. U.S.A.">
        <title>Networks of energetic and metabolic interactions define dynamics in microbial communities.</title>
        <authorList>
            <person name="Embree M."/>
            <person name="Liu J.K."/>
            <person name="Al-Bassam M.M."/>
            <person name="Zengler K."/>
        </authorList>
    </citation>
    <scope>NUCLEOTIDE SEQUENCE</scope>
</reference>
<name>A0A0W8FL13_9ZZZZ</name>
<proteinExistence type="predicted"/>
<protein>
    <submittedName>
        <fullName evidence="2">Succinyl-coa:3-ketoacid-coenzyme a transferase subunit b</fullName>
        <ecNumber evidence="2">2.8.3.5</ecNumber>
    </submittedName>
</protein>
<dbReference type="EC" id="2.8.3.5" evidence="2"/>
<dbReference type="EMBL" id="LNQE01001039">
    <property type="protein sequence ID" value="KUG21621.1"/>
    <property type="molecule type" value="Genomic_DNA"/>
</dbReference>
<dbReference type="PANTHER" id="PTHR13707:SF60">
    <property type="entry name" value="ACETATE COA-TRANSFERASE SUBUNIT ALPHA"/>
    <property type="match status" value="1"/>
</dbReference>
<gene>
    <name evidence="2" type="ORF">ASZ90_008625</name>
</gene>